<dbReference type="PANTHER" id="PTHR12308:SF73">
    <property type="entry name" value="ANOCTAMIN"/>
    <property type="match status" value="1"/>
</dbReference>
<keyword evidence="5" id="KW-0175">Coiled coil</keyword>
<protein>
    <recommendedName>
        <fullName evidence="12">Anoctamin</fullName>
    </recommendedName>
</protein>
<dbReference type="RefSeq" id="XP_064658806.1">
    <property type="nucleotide sequence ID" value="XM_064802681.1"/>
</dbReference>
<feature type="coiled-coil region" evidence="5">
    <location>
        <begin position="19"/>
        <end position="46"/>
    </location>
</feature>
<feature type="transmembrane region" description="Helical" evidence="7">
    <location>
        <begin position="178"/>
        <end position="206"/>
    </location>
</feature>
<evidence type="ECO:0000259" key="8">
    <source>
        <dbReference type="Pfam" id="PF04547"/>
    </source>
</evidence>
<dbReference type="InterPro" id="IPR049452">
    <property type="entry name" value="Anoctamin_TM"/>
</dbReference>
<accession>A0AAV9PCM0</accession>
<comment type="caution">
    <text evidence="10">The sequence shown here is derived from an EMBL/GenBank/DDBJ whole genome shotgun (WGS) entry which is preliminary data.</text>
</comment>
<proteinExistence type="predicted"/>
<evidence type="ECO:0000313" key="10">
    <source>
        <dbReference type="EMBL" id="KAK5169460.1"/>
    </source>
</evidence>
<dbReference type="GO" id="GO:0005254">
    <property type="term" value="F:chloride channel activity"/>
    <property type="evidence" value="ECO:0007669"/>
    <property type="project" value="TreeGrafter"/>
</dbReference>
<evidence type="ECO:0000256" key="4">
    <source>
        <dbReference type="ARBA" id="ARBA00023136"/>
    </source>
</evidence>
<feature type="transmembrane region" description="Helical" evidence="7">
    <location>
        <begin position="285"/>
        <end position="309"/>
    </location>
</feature>
<dbReference type="Proteomes" id="UP001337655">
    <property type="component" value="Unassembled WGS sequence"/>
</dbReference>
<dbReference type="PANTHER" id="PTHR12308">
    <property type="entry name" value="ANOCTAMIN"/>
    <property type="match status" value="1"/>
</dbReference>
<gene>
    <name evidence="10" type="ORF">LTR77_005436</name>
</gene>
<dbReference type="GeneID" id="89926777"/>
<keyword evidence="11" id="KW-1185">Reference proteome</keyword>
<evidence type="ECO:0000256" key="3">
    <source>
        <dbReference type="ARBA" id="ARBA00022989"/>
    </source>
</evidence>
<evidence type="ECO:0000256" key="7">
    <source>
        <dbReference type="SAM" id="Phobius"/>
    </source>
</evidence>
<feature type="transmembrane region" description="Helical" evidence="7">
    <location>
        <begin position="368"/>
        <end position="389"/>
    </location>
</feature>
<feature type="transmembrane region" description="Helical" evidence="7">
    <location>
        <begin position="212"/>
        <end position="229"/>
    </location>
</feature>
<feature type="compositionally biased region" description="Basic and acidic residues" evidence="6">
    <location>
        <begin position="670"/>
        <end position="685"/>
    </location>
</feature>
<feature type="domain" description="Anoctamin alpha-beta plait" evidence="9">
    <location>
        <begin position="12"/>
        <end position="137"/>
    </location>
</feature>
<dbReference type="AlphaFoldDB" id="A0AAV9PCM0"/>
<evidence type="ECO:0008006" key="12">
    <source>
        <dbReference type="Google" id="ProtNLM"/>
    </source>
</evidence>
<name>A0AAV9PCM0_9PEZI</name>
<evidence type="ECO:0000259" key="9">
    <source>
        <dbReference type="Pfam" id="PF20877"/>
    </source>
</evidence>
<evidence type="ECO:0000256" key="5">
    <source>
        <dbReference type="SAM" id="Coils"/>
    </source>
</evidence>
<dbReference type="Pfam" id="PF20877">
    <property type="entry name" value="Anoctamin_N"/>
    <property type="match status" value="1"/>
</dbReference>
<evidence type="ECO:0000256" key="2">
    <source>
        <dbReference type="ARBA" id="ARBA00022692"/>
    </source>
</evidence>
<keyword evidence="3 7" id="KW-1133">Transmembrane helix</keyword>
<keyword evidence="2 7" id="KW-0812">Transmembrane</keyword>
<dbReference type="Pfam" id="PF04547">
    <property type="entry name" value="Anoctamin"/>
    <property type="match status" value="1"/>
</dbReference>
<sequence>MSKNPALHNNMGVDYVIVFKYATTDKAQAEQRLEEMLERLSGAGLATEVRKGDDHSLLVFIKVGSKEHMQAEIYRNRVKDWIHGVRSVEPAMDTEKSLEQDPLTEAERLRTIHGLITHVRSEGGAGITPQKGKWQNVESVFALHDHAYNKEWIKKWSTQYLLKPEDLDEIRDRMGEKIAFYFAFTQAYFTFLAVPAGFGLFSWLFLGYFSPWYGIVASLWSVVFVEWWTHQEQDLAVRWGVKNVSGIDEKRKEFTPKHLVDDPITGEQMRIFPARDRLQRQLLQIPFVIAAVLILGTLISTCFAIEVFISEVYSGPLKSVLTFLPTLILTTGLPFLSGILTKAANSLTDFENYETEAQYERSLTSKTFVLNFITSYLSLCLTSFVYVPFGSVIVPYLDVFSVTVKPFADNAQQLETPDNASQFDINPARLRKQVIYFTVTAQIVNFAMEVIVPYLKRQGLIKFKQMQTKRTEKKTGIPLPSAAAFDPEGESDFLARVRNEAEMEVYDVYGDLKEMVVQFGYLTMFSVVWPLAPVSFLINNWIELRSDAVKICVECRRPTPWRADTIGPWLDALGFMSWMGSLTMAALVYMFSNDGLGPDGKPSDITGWALLLSIFVSEHLYLATRWLVRTSISKIDTPGRQKERRMNFVTRQKLMKESLEQTRMVPPPGEKADEITRRSLEEDARQGSLHDASPREKFWDRQRGWKEAAKMGRLFIERDEGDVSDEKVKKEL</sequence>
<reference evidence="10 11" key="1">
    <citation type="submission" date="2023-08" db="EMBL/GenBank/DDBJ databases">
        <title>Black Yeasts Isolated from many extreme environments.</title>
        <authorList>
            <person name="Coleine C."/>
            <person name="Stajich J.E."/>
            <person name="Selbmann L."/>
        </authorList>
    </citation>
    <scope>NUCLEOTIDE SEQUENCE [LARGE SCALE GENOMIC DNA]</scope>
    <source>
        <strain evidence="10 11">CCFEE 5935</strain>
    </source>
</reference>
<dbReference type="InterPro" id="IPR007632">
    <property type="entry name" value="Anoctamin"/>
</dbReference>
<evidence type="ECO:0000256" key="6">
    <source>
        <dbReference type="SAM" id="MobiDB-lite"/>
    </source>
</evidence>
<dbReference type="GO" id="GO:0016020">
    <property type="term" value="C:membrane"/>
    <property type="evidence" value="ECO:0007669"/>
    <property type="project" value="UniProtKB-SubCell"/>
</dbReference>
<organism evidence="10 11">
    <name type="scientific">Saxophila tyrrhenica</name>
    <dbReference type="NCBI Taxonomy" id="1690608"/>
    <lineage>
        <taxon>Eukaryota</taxon>
        <taxon>Fungi</taxon>
        <taxon>Dikarya</taxon>
        <taxon>Ascomycota</taxon>
        <taxon>Pezizomycotina</taxon>
        <taxon>Dothideomycetes</taxon>
        <taxon>Dothideomycetidae</taxon>
        <taxon>Mycosphaerellales</taxon>
        <taxon>Extremaceae</taxon>
        <taxon>Saxophila</taxon>
    </lineage>
</organism>
<feature type="transmembrane region" description="Helical" evidence="7">
    <location>
        <begin position="566"/>
        <end position="590"/>
    </location>
</feature>
<feature type="region of interest" description="Disordered" evidence="6">
    <location>
        <begin position="662"/>
        <end position="696"/>
    </location>
</feature>
<feature type="domain" description="Anoctamin transmembrane" evidence="8">
    <location>
        <begin position="170"/>
        <end position="644"/>
    </location>
</feature>
<keyword evidence="4 7" id="KW-0472">Membrane</keyword>
<feature type="transmembrane region" description="Helical" evidence="7">
    <location>
        <begin position="434"/>
        <end position="455"/>
    </location>
</feature>
<evidence type="ECO:0000256" key="1">
    <source>
        <dbReference type="ARBA" id="ARBA00004141"/>
    </source>
</evidence>
<comment type="subcellular location">
    <subcellularLocation>
        <location evidence="1">Membrane</location>
        <topology evidence="1">Multi-pass membrane protein</topology>
    </subcellularLocation>
</comment>
<evidence type="ECO:0000313" key="11">
    <source>
        <dbReference type="Proteomes" id="UP001337655"/>
    </source>
</evidence>
<dbReference type="EMBL" id="JAVRRT010000008">
    <property type="protein sequence ID" value="KAK5169460.1"/>
    <property type="molecule type" value="Genomic_DNA"/>
</dbReference>
<feature type="transmembrane region" description="Helical" evidence="7">
    <location>
        <begin position="321"/>
        <end position="340"/>
    </location>
</feature>
<feature type="transmembrane region" description="Helical" evidence="7">
    <location>
        <begin position="605"/>
        <end position="624"/>
    </location>
</feature>
<dbReference type="InterPro" id="IPR049456">
    <property type="entry name" value="Anoctamin_N_fung"/>
</dbReference>
<dbReference type="GO" id="GO:0032541">
    <property type="term" value="C:cortical endoplasmic reticulum"/>
    <property type="evidence" value="ECO:0007669"/>
    <property type="project" value="TreeGrafter"/>
</dbReference>